<dbReference type="Gene3D" id="3.40.720.10">
    <property type="entry name" value="Alkaline Phosphatase, subunit A"/>
    <property type="match status" value="2"/>
</dbReference>
<evidence type="ECO:0000313" key="9">
    <source>
        <dbReference type="EMBL" id="QDU43150.1"/>
    </source>
</evidence>
<comment type="cofactor">
    <cofactor evidence="1">
        <name>Ca(2+)</name>
        <dbReference type="ChEBI" id="CHEBI:29108"/>
    </cofactor>
</comment>
<dbReference type="InterPro" id="IPR000917">
    <property type="entry name" value="Sulfatase_N"/>
</dbReference>
<keyword evidence="10" id="KW-1185">Reference proteome</keyword>
<dbReference type="CDD" id="cd16027">
    <property type="entry name" value="SGSH"/>
    <property type="match status" value="1"/>
</dbReference>
<evidence type="ECO:0000259" key="8">
    <source>
        <dbReference type="Pfam" id="PF00884"/>
    </source>
</evidence>
<organism evidence="9 10">
    <name type="scientific">Symmachiella dynata</name>
    <dbReference type="NCBI Taxonomy" id="2527995"/>
    <lineage>
        <taxon>Bacteria</taxon>
        <taxon>Pseudomonadati</taxon>
        <taxon>Planctomycetota</taxon>
        <taxon>Planctomycetia</taxon>
        <taxon>Planctomycetales</taxon>
        <taxon>Planctomycetaceae</taxon>
        <taxon>Symmachiella</taxon>
    </lineage>
</organism>
<proteinExistence type="inferred from homology"/>
<dbReference type="Proteomes" id="UP000319383">
    <property type="component" value="Chromosome"/>
</dbReference>
<protein>
    <submittedName>
        <fullName evidence="9">Arylsulfatase</fullName>
        <ecNumber evidence="9">3.1.6.1</ecNumber>
    </submittedName>
</protein>
<dbReference type="SUPFAM" id="SSF53649">
    <property type="entry name" value="Alkaline phosphatase-like"/>
    <property type="match status" value="1"/>
</dbReference>
<dbReference type="InterPro" id="IPR050738">
    <property type="entry name" value="Sulfatase"/>
</dbReference>
<dbReference type="PANTHER" id="PTHR42693">
    <property type="entry name" value="ARYLSULFATASE FAMILY MEMBER"/>
    <property type="match status" value="1"/>
</dbReference>
<evidence type="ECO:0000256" key="7">
    <source>
        <dbReference type="SAM" id="SignalP"/>
    </source>
</evidence>
<dbReference type="InterPro" id="IPR017850">
    <property type="entry name" value="Alkaline_phosphatase_core_sf"/>
</dbReference>
<dbReference type="Pfam" id="PF00884">
    <property type="entry name" value="Sulfatase"/>
    <property type="match status" value="1"/>
</dbReference>
<feature type="signal peptide" evidence="7">
    <location>
        <begin position="1"/>
        <end position="20"/>
    </location>
</feature>
<keyword evidence="5 9" id="KW-0378">Hydrolase</keyword>
<reference evidence="9 10" key="1">
    <citation type="submission" date="2019-02" db="EMBL/GenBank/DDBJ databases">
        <title>Deep-cultivation of Planctomycetes and their phenomic and genomic characterization uncovers novel biology.</title>
        <authorList>
            <person name="Wiegand S."/>
            <person name="Jogler M."/>
            <person name="Boedeker C."/>
            <person name="Pinto D."/>
            <person name="Vollmers J."/>
            <person name="Rivas-Marin E."/>
            <person name="Kohn T."/>
            <person name="Peeters S.H."/>
            <person name="Heuer A."/>
            <person name="Rast P."/>
            <person name="Oberbeckmann S."/>
            <person name="Bunk B."/>
            <person name="Jeske O."/>
            <person name="Meyerdierks A."/>
            <person name="Storesund J.E."/>
            <person name="Kallscheuer N."/>
            <person name="Luecker S."/>
            <person name="Lage O.M."/>
            <person name="Pohl T."/>
            <person name="Merkel B.J."/>
            <person name="Hornburger P."/>
            <person name="Mueller R.-W."/>
            <person name="Bruemmer F."/>
            <person name="Labrenz M."/>
            <person name="Spormann A.M."/>
            <person name="Op den Camp H."/>
            <person name="Overmann J."/>
            <person name="Amann R."/>
            <person name="Jetten M.S.M."/>
            <person name="Mascher T."/>
            <person name="Medema M.H."/>
            <person name="Devos D.P."/>
            <person name="Kaster A.-K."/>
            <person name="Ovreas L."/>
            <person name="Rohde M."/>
            <person name="Galperin M.Y."/>
            <person name="Jogler C."/>
        </authorList>
    </citation>
    <scope>NUCLEOTIDE SEQUENCE [LARGE SCALE GENOMIC DNA]</scope>
    <source>
        <strain evidence="9 10">Mal52</strain>
    </source>
</reference>
<dbReference type="GO" id="GO:0046872">
    <property type="term" value="F:metal ion binding"/>
    <property type="evidence" value="ECO:0007669"/>
    <property type="project" value="UniProtKB-KW"/>
</dbReference>
<feature type="domain" description="Sulfatase N-terminal" evidence="8">
    <location>
        <begin position="23"/>
        <end position="312"/>
    </location>
</feature>
<dbReference type="AlphaFoldDB" id="A0A517ZKW9"/>
<evidence type="ECO:0000256" key="3">
    <source>
        <dbReference type="ARBA" id="ARBA00022723"/>
    </source>
</evidence>
<evidence type="ECO:0000256" key="1">
    <source>
        <dbReference type="ARBA" id="ARBA00001913"/>
    </source>
</evidence>
<keyword evidence="4 7" id="KW-0732">Signal</keyword>
<dbReference type="EC" id="3.1.6.1" evidence="9"/>
<evidence type="ECO:0000313" key="10">
    <source>
        <dbReference type="Proteomes" id="UP000319383"/>
    </source>
</evidence>
<feature type="chain" id="PRO_5021885492" evidence="7">
    <location>
        <begin position="21"/>
        <end position="415"/>
    </location>
</feature>
<sequence length="415" mass="46347" precursor="true">MKPLALCLLALFALPVIAQAKPPNVVMIISDDQAWTDFGFMGHRDIKTPHLDRLARESAVFTRGYVPASLCRPSLATMITGLYPHQHKISGNDPPKGTDRQLMLKHIQSAPTLPRLLGEQGYRSHQSGKWWEGNYRLGGFTAGMTHGDPKHGGRHGDDGLKIGRQGMEPIFDFIRDSKDEPFFLWYAPFLPHSPHNPPERLLKKYEKPGRSIHVARYFAMCEWFDETCGELLDFLDKNNLADDTLVVFVTDNGWIQSTDSRRYAPKSKRSQYDGGIRTPIMLRWPGKIAPGENTTLASSIDLAPTILKACGIDPPASMPGIDLVSVATGHPTQRTAIHGEIFAHDIADIDSPRASLLYRWVIQGHWKLIVPADKSAGVELYDLDADPHETKNLAAEHADKVRELTANINDWWAAQ</sequence>
<comment type="similarity">
    <text evidence="2">Belongs to the sulfatase family.</text>
</comment>
<gene>
    <name evidence="9" type="primary">atsA_11</name>
    <name evidence="9" type="ORF">Mal52_16220</name>
</gene>
<dbReference type="EMBL" id="CP036276">
    <property type="protein sequence ID" value="QDU43150.1"/>
    <property type="molecule type" value="Genomic_DNA"/>
</dbReference>
<keyword evidence="6" id="KW-0106">Calcium</keyword>
<keyword evidence="3" id="KW-0479">Metal-binding</keyword>
<evidence type="ECO:0000256" key="2">
    <source>
        <dbReference type="ARBA" id="ARBA00008779"/>
    </source>
</evidence>
<dbReference type="GO" id="GO:0004065">
    <property type="term" value="F:arylsulfatase activity"/>
    <property type="evidence" value="ECO:0007669"/>
    <property type="project" value="UniProtKB-EC"/>
</dbReference>
<evidence type="ECO:0000256" key="5">
    <source>
        <dbReference type="ARBA" id="ARBA00022801"/>
    </source>
</evidence>
<dbReference type="KEGG" id="sdyn:Mal52_16220"/>
<evidence type="ECO:0000256" key="6">
    <source>
        <dbReference type="ARBA" id="ARBA00022837"/>
    </source>
</evidence>
<dbReference type="RefSeq" id="WP_145375242.1">
    <property type="nucleotide sequence ID" value="NZ_CP036276.1"/>
</dbReference>
<accession>A0A517ZKW9</accession>
<dbReference type="PANTHER" id="PTHR42693:SF42">
    <property type="entry name" value="ARYLSULFATASE G"/>
    <property type="match status" value="1"/>
</dbReference>
<name>A0A517ZKW9_9PLAN</name>
<evidence type="ECO:0000256" key="4">
    <source>
        <dbReference type="ARBA" id="ARBA00022729"/>
    </source>
</evidence>